<comment type="caution">
    <text evidence="1">The sequence shown here is derived from an EMBL/GenBank/DDBJ whole genome shotgun (WGS) entry which is preliminary data.</text>
</comment>
<protein>
    <submittedName>
        <fullName evidence="1">Uncharacterized protein</fullName>
    </submittedName>
</protein>
<gene>
    <name evidence="1" type="ORF">NSA47_00210</name>
</gene>
<dbReference type="InterPro" id="IPR051158">
    <property type="entry name" value="Metallophosphoesterase_sf"/>
</dbReference>
<keyword evidence="2" id="KW-1185">Reference proteome</keyword>
<dbReference type="AlphaFoldDB" id="A0AAE3HCI1"/>
<dbReference type="Proteomes" id="UP001205748">
    <property type="component" value="Unassembled WGS sequence"/>
</dbReference>
<evidence type="ECO:0000313" key="2">
    <source>
        <dbReference type="Proteomes" id="UP001205748"/>
    </source>
</evidence>
<dbReference type="PANTHER" id="PTHR31302">
    <property type="entry name" value="TRANSMEMBRANE PROTEIN WITH METALLOPHOSPHOESTERASE DOMAIN-RELATED"/>
    <property type="match status" value="1"/>
</dbReference>
<reference evidence="1" key="1">
    <citation type="submission" date="2022-07" db="EMBL/GenBank/DDBJ databases">
        <title>Enhanced cultured diversity of the mouse gut microbiota enables custom-made synthetic communities.</title>
        <authorList>
            <person name="Afrizal A."/>
        </authorList>
    </citation>
    <scope>NUCLEOTIDE SEQUENCE</scope>
    <source>
        <strain evidence="1">DSM 28593</strain>
    </source>
</reference>
<dbReference type="InterPro" id="IPR029052">
    <property type="entry name" value="Metallo-depent_PP-like"/>
</dbReference>
<name>A0AAE3HCI1_9FIRM</name>
<evidence type="ECO:0000313" key="1">
    <source>
        <dbReference type="EMBL" id="MCR1897411.1"/>
    </source>
</evidence>
<accession>A0AAE3HCI1</accession>
<dbReference type="PANTHER" id="PTHR31302:SF0">
    <property type="entry name" value="TRANSMEMBRANE PROTEIN WITH METALLOPHOSPHOESTERASE DOMAIN"/>
    <property type="match status" value="1"/>
</dbReference>
<dbReference type="EMBL" id="JANKAS010000001">
    <property type="protein sequence ID" value="MCR1897411.1"/>
    <property type="molecule type" value="Genomic_DNA"/>
</dbReference>
<proteinExistence type="predicted"/>
<organism evidence="1 2">
    <name type="scientific">Irregularibacter muris</name>
    <dbReference type="NCBI Taxonomy" id="1796619"/>
    <lineage>
        <taxon>Bacteria</taxon>
        <taxon>Bacillati</taxon>
        <taxon>Bacillota</taxon>
        <taxon>Clostridia</taxon>
        <taxon>Eubacteriales</taxon>
        <taxon>Eubacteriaceae</taxon>
        <taxon>Irregularibacter</taxon>
    </lineage>
</organism>
<sequence length="123" mass="14167">MRTNSPDDNGEVLITLLENLNGEYPVYYVTGEHEEGKYFEDENKYMNEGTKEAYEDKLEELGVIVLNDEKVQLNNRKELINIYGLKEELSGNINIDDRLGKSSPQEVNILLAHTPDHFNEYAN</sequence>
<dbReference type="SUPFAM" id="SSF56300">
    <property type="entry name" value="Metallo-dependent phosphatases"/>
    <property type="match status" value="1"/>
</dbReference>
<dbReference type="Gene3D" id="3.60.21.10">
    <property type="match status" value="1"/>
</dbReference>